<dbReference type="GeneID" id="33568321"/>
<dbReference type="Proteomes" id="UP000193648">
    <property type="component" value="Unassembled WGS sequence"/>
</dbReference>
<gene>
    <name evidence="1" type="ORF">BCR41DRAFT_369660</name>
</gene>
<dbReference type="RefSeq" id="XP_021882502.1">
    <property type="nucleotide sequence ID" value="XM_022026478.1"/>
</dbReference>
<organism evidence="1 2">
    <name type="scientific">Lobosporangium transversale</name>
    <dbReference type="NCBI Taxonomy" id="64571"/>
    <lineage>
        <taxon>Eukaryota</taxon>
        <taxon>Fungi</taxon>
        <taxon>Fungi incertae sedis</taxon>
        <taxon>Mucoromycota</taxon>
        <taxon>Mortierellomycotina</taxon>
        <taxon>Mortierellomycetes</taxon>
        <taxon>Mortierellales</taxon>
        <taxon>Mortierellaceae</taxon>
        <taxon>Lobosporangium</taxon>
    </lineage>
</organism>
<sequence>MAPSNTDVDMRPATPPGSAETLIESSMIKDRDMEATTIGGDKHVNALPVKAKEALVLADESNAAKVMVDGKNDETTAIVNIKDPLEVASALKLLGRATPAGHSGLNCHRYHCHQNPSEW</sequence>
<name>A0A1Y2GR56_9FUNG</name>
<proteinExistence type="predicted"/>
<keyword evidence="2" id="KW-1185">Reference proteome</keyword>
<protein>
    <submittedName>
        <fullName evidence="1">Uncharacterized protein</fullName>
    </submittedName>
</protein>
<dbReference type="EMBL" id="MCFF01000013">
    <property type="protein sequence ID" value="ORZ19962.1"/>
    <property type="molecule type" value="Genomic_DNA"/>
</dbReference>
<dbReference type="AlphaFoldDB" id="A0A1Y2GR56"/>
<dbReference type="InParanoid" id="A0A1Y2GR56"/>
<comment type="caution">
    <text evidence="1">The sequence shown here is derived from an EMBL/GenBank/DDBJ whole genome shotgun (WGS) entry which is preliminary data.</text>
</comment>
<evidence type="ECO:0000313" key="2">
    <source>
        <dbReference type="Proteomes" id="UP000193648"/>
    </source>
</evidence>
<evidence type="ECO:0000313" key="1">
    <source>
        <dbReference type="EMBL" id="ORZ19962.1"/>
    </source>
</evidence>
<accession>A0A1Y2GR56</accession>
<reference evidence="1 2" key="1">
    <citation type="submission" date="2016-07" db="EMBL/GenBank/DDBJ databases">
        <title>Pervasive Adenine N6-methylation of Active Genes in Fungi.</title>
        <authorList>
            <consortium name="DOE Joint Genome Institute"/>
            <person name="Mondo S.J."/>
            <person name="Dannebaum R.O."/>
            <person name="Kuo R.C."/>
            <person name="Labutti K."/>
            <person name="Haridas S."/>
            <person name="Kuo A."/>
            <person name="Salamov A."/>
            <person name="Ahrendt S.R."/>
            <person name="Lipzen A."/>
            <person name="Sullivan W."/>
            <person name="Andreopoulos W.B."/>
            <person name="Clum A."/>
            <person name="Lindquist E."/>
            <person name="Daum C."/>
            <person name="Ramamoorthy G.K."/>
            <person name="Gryganskyi A."/>
            <person name="Culley D."/>
            <person name="Magnuson J.K."/>
            <person name="James T.Y."/>
            <person name="O'Malley M.A."/>
            <person name="Stajich J.E."/>
            <person name="Spatafora J.W."/>
            <person name="Visel A."/>
            <person name="Grigoriev I.V."/>
        </authorList>
    </citation>
    <scope>NUCLEOTIDE SEQUENCE [LARGE SCALE GENOMIC DNA]</scope>
    <source>
        <strain evidence="1 2">NRRL 3116</strain>
    </source>
</reference>